<dbReference type="SUPFAM" id="SSF54001">
    <property type="entry name" value="Cysteine proteinases"/>
    <property type="match status" value="1"/>
</dbReference>
<evidence type="ECO:0000313" key="3">
    <source>
        <dbReference type="Proteomes" id="UP000199347"/>
    </source>
</evidence>
<dbReference type="Pfam" id="PF08379">
    <property type="entry name" value="Bact_transglu_N"/>
    <property type="match status" value="1"/>
</dbReference>
<reference evidence="2 3" key="1">
    <citation type="submission" date="2016-10" db="EMBL/GenBank/DDBJ databases">
        <authorList>
            <person name="de Groot N.N."/>
        </authorList>
    </citation>
    <scope>NUCLEOTIDE SEQUENCE [LARGE SCALE GENOMIC DNA]</scope>
    <source>
        <strain evidence="2 3">DSM 2698</strain>
    </source>
</reference>
<proteinExistence type="predicted"/>
<dbReference type="AlphaFoldDB" id="A0A1G5P2P5"/>
<dbReference type="InterPro" id="IPR002931">
    <property type="entry name" value="Transglutaminase-like"/>
</dbReference>
<sequence length="267" mass="28645">MRLKIRHVTNYDYASAGRYAIQRLRLTARANAAQSVEEWRIEAPGIDEAASYTDGFGNITHLVTQNQPLETLSIIAEGVVVTKDTGGVTGRPPEAANPASFLRSTASTEASPAIRKIARNARGNDRLSLLHSLMSVIGDHMSFDTDASHSGTSAADAFAAGFGVCQDFTHIFCAAARSLEVPARYVTGYLRLEDEAPAVAHHAWAEAFVPELGWVGFDVANGVCPTENYVRLACGLDARAAAPIVGLHRQAGEEILSVDVVVEQQQQ</sequence>
<dbReference type="STRING" id="1120955.SAMN03080610_03131"/>
<feature type="domain" description="Transglutaminase-like" evidence="1">
    <location>
        <begin position="157"/>
        <end position="221"/>
    </location>
</feature>
<protein>
    <submittedName>
        <fullName evidence="2">Transglutaminase-like enzyme, putative cysteine protease</fullName>
    </submittedName>
</protein>
<dbReference type="GO" id="GO:0006508">
    <property type="term" value="P:proteolysis"/>
    <property type="evidence" value="ECO:0007669"/>
    <property type="project" value="UniProtKB-KW"/>
</dbReference>
<dbReference type="Pfam" id="PF01841">
    <property type="entry name" value="Transglut_core"/>
    <property type="match status" value="1"/>
</dbReference>
<keyword evidence="2" id="KW-0378">Hydrolase</keyword>
<keyword evidence="3" id="KW-1185">Reference proteome</keyword>
<organism evidence="2 3">
    <name type="scientific">Afifella marina DSM 2698</name>
    <dbReference type="NCBI Taxonomy" id="1120955"/>
    <lineage>
        <taxon>Bacteria</taxon>
        <taxon>Pseudomonadati</taxon>
        <taxon>Pseudomonadota</taxon>
        <taxon>Alphaproteobacteria</taxon>
        <taxon>Hyphomicrobiales</taxon>
        <taxon>Afifellaceae</taxon>
        <taxon>Afifella</taxon>
    </lineage>
</organism>
<dbReference type="EMBL" id="FMVW01000008">
    <property type="protein sequence ID" value="SCZ43813.1"/>
    <property type="molecule type" value="Genomic_DNA"/>
</dbReference>
<dbReference type="InterPro" id="IPR038765">
    <property type="entry name" value="Papain-like_cys_pep_sf"/>
</dbReference>
<dbReference type="Proteomes" id="UP000199347">
    <property type="component" value="Unassembled WGS sequence"/>
</dbReference>
<dbReference type="GO" id="GO:0008233">
    <property type="term" value="F:peptidase activity"/>
    <property type="evidence" value="ECO:0007669"/>
    <property type="project" value="UniProtKB-KW"/>
</dbReference>
<dbReference type="OrthoDB" id="9804023at2"/>
<name>A0A1G5P2P5_AFIMA</name>
<dbReference type="Gene3D" id="3.10.620.30">
    <property type="match status" value="1"/>
</dbReference>
<dbReference type="PANTHER" id="PTHR33490">
    <property type="entry name" value="BLR5614 PROTEIN-RELATED"/>
    <property type="match status" value="1"/>
</dbReference>
<dbReference type="PANTHER" id="PTHR33490:SF6">
    <property type="entry name" value="SLL1049 PROTEIN"/>
    <property type="match status" value="1"/>
</dbReference>
<dbReference type="InterPro" id="IPR013589">
    <property type="entry name" value="Bac_transglu_N"/>
</dbReference>
<gene>
    <name evidence="2" type="ORF">SAMN03080610_03131</name>
</gene>
<evidence type="ECO:0000259" key="1">
    <source>
        <dbReference type="SMART" id="SM00460"/>
    </source>
</evidence>
<evidence type="ECO:0000313" key="2">
    <source>
        <dbReference type="EMBL" id="SCZ43813.1"/>
    </source>
</evidence>
<accession>A0A1G5P2P5</accession>
<dbReference type="RefSeq" id="WP_092815323.1">
    <property type="nucleotide sequence ID" value="NZ_FMVW01000008.1"/>
</dbReference>
<keyword evidence="2" id="KW-0645">Protease</keyword>
<dbReference type="SMART" id="SM00460">
    <property type="entry name" value="TGc"/>
    <property type="match status" value="1"/>
</dbReference>